<protein>
    <submittedName>
        <fullName evidence="8">Type II secretion system protein</fullName>
    </submittedName>
</protein>
<evidence type="ECO:0000259" key="7">
    <source>
        <dbReference type="Pfam" id="PF00482"/>
    </source>
</evidence>
<dbReference type="PANTHER" id="PTHR35007:SF1">
    <property type="entry name" value="PILUS ASSEMBLY PROTEIN"/>
    <property type="match status" value="1"/>
</dbReference>
<organism evidence="8 9">
    <name type="scientific">Rhodopirellula baltica WH47</name>
    <dbReference type="NCBI Taxonomy" id="991778"/>
    <lineage>
        <taxon>Bacteria</taxon>
        <taxon>Pseudomonadati</taxon>
        <taxon>Planctomycetota</taxon>
        <taxon>Planctomycetia</taxon>
        <taxon>Pirellulales</taxon>
        <taxon>Pirellulaceae</taxon>
        <taxon>Rhodopirellula</taxon>
    </lineage>
</organism>
<keyword evidence="4 6" id="KW-1133">Transmembrane helix</keyword>
<accession>F2AW04</accession>
<dbReference type="Pfam" id="PF00482">
    <property type="entry name" value="T2SSF"/>
    <property type="match status" value="1"/>
</dbReference>
<evidence type="ECO:0000256" key="1">
    <source>
        <dbReference type="ARBA" id="ARBA00004651"/>
    </source>
</evidence>
<dbReference type="PANTHER" id="PTHR35007">
    <property type="entry name" value="INTEGRAL MEMBRANE PROTEIN-RELATED"/>
    <property type="match status" value="1"/>
</dbReference>
<keyword evidence="3 6" id="KW-0812">Transmembrane</keyword>
<evidence type="ECO:0000256" key="5">
    <source>
        <dbReference type="ARBA" id="ARBA00023136"/>
    </source>
</evidence>
<evidence type="ECO:0000256" key="4">
    <source>
        <dbReference type="ARBA" id="ARBA00022989"/>
    </source>
</evidence>
<evidence type="ECO:0000313" key="9">
    <source>
        <dbReference type="Proteomes" id="UP000006222"/>
    </source>
</evidence>
<proteinExistence type="predicted"/>
<feature type="transmembrane region" description="Helical" evidence="6">
    <location>
        <begin position="6"/>
        <end position="26"/>
    </location>
</feature>
<dbReference type="PATRIC" id="fig|991778.3.peg.4147"/>
<keyword evidence="5 6" id="KW-0472">Membrane</keyword>
<name>F2AW04_RHOBT</name>
<dbReference type="GO" id="GO:0005886">
    <property type="term" value="C:plasma membrane"/>
    <property type="evidence" value="ECO:0007669"/>
    <property type="project" value="UniProtKB-SubCell"/>
</dbReference>
<sequence length="314" mass="35387">MNAWMIFVAIFFTVSIVVFIFSTVFYQRVLRYQFGIHERLATLSRELDETDSASLFKEWSQGGSTGMLLGMFGGSSLTTLLNQAGIKWTVKQWWVTVLVIATVGTLLGGYWDIRLGIATGLIGLLLPFAFLFAKQNARNQQLSRQLPEVFQLISRAVRSGQTVTSALQMIAEDCPSPIREEFALCYEQQELGMWRELAFRKLAERNQVMELRIFVVALLVQNRSGGDLVELLDNLSKMVTKRLRLRDRIKALTAEGRMQALVLVVLPFVALGAIVLFSPEYAETLLERPRLLVATGVSQGIGALLIRRIVNFEY</sequence>
<dbReference type="AlphaFoldDB" id="F2AW04"/>
<comment type="subcellular location">
    <subcellularLocation>
        <location evidence="1">Cell membrane</location>
        <topology evidence="1">Multi-pass membrane protein</topology>
    </subcellularLocation>
</comment>
<evidence type="ECO:0000256" key="6">
    <source>
        <dbReference type="SAM" id="Phobius"/>
    </source>
</evidence>
<feature type="transmembrane region" description="Helical" evidence="6">
    <location>
        <begin position="260"/>
        <end position="279"/>
    </location>
</feature>
<dbReference type="EMBL" id="AFAR01000192">
    <property type="protein sequence ID" value="EGF26159.1"/>
    <property type="molecule type" value="Genomic_DNA"/>
</dbReference>
<feature type="domain" description="Type II secretion system protein GspF" evidence="7">
    <location>
        <begin position="151"/>
        <end position="275"/>
    </location>
</feature>
<dbReference type="Proteomes" id="UP000006222">
    <property type="component" value="Unassembled WGS sequence"/>
</dbReference>
<comment type="caution">
    <text evidence="8">The sequence shown here is derived from an EMBL/GenBank/DDBJ whole genome shotgun (WGS) entry which is preliminary data.</text>
</comment>
<feature type="transmembrane region" description="Helical" evidence="6">
    <location>
        <begin position="93"/>
        <end position="111"/>
    </location>
</feature>
<dbReference type="Gene3D" id="1.20.81.30">
    <property type="entry name" value="Type II secretion system (T2SS), domain F"/>
    <property type="match status" value="1"/>
</dbReference>
<evidence type="ECO:0000256" key="2">
    <source>
        <dbReference type="ARBA" id="ARBA00022475"/>
    </source>
</evidence>
<dbReference type="InterPro" id="IPR018076">
    <property type="entry name" value="T2SS_GspF_dom"/>
</dbReference>
<evidence type="ECO:0000313" key="8">
    <source>
        <dbReference type="EMBL" id="EGF26159.1"/>
    </source>
</evidence>
<dbReference type="InterPro" id="IPR042094">
    <property type="entry name" value="T2SS_GspF_sf"/>
</dbReference>
<keyword evidence="2" id="KW-1003">Cell membrane</keyword>
<evidence type="ECO:0000256" key="3">
    <source>
        <dbReference type="ARBA" id="ARBA00022692"/>
    </source>
</evidence>
<feature type="transmembrane region" description="Helical" evidence="6">
    <location>
        <begin position="117"/>
        <end position="133"/>
    </location>
</feature>
<reference evidence="8 9" key="1">
    <citation type="journal article" date="2013" name="Mar. Genomics">
        <title>Expression of sulfatases in Rhodopirellula baltica and the diversity of sulfatases in the genus Rhodopirellula.</title>
        <authorList>
            <person name="Wegner C.E."/>
            <person name="Richter-Heitmann T."/>
            <person name="Klindworth A."/>
            <person name="Klockow C."/>
            <person name="Richter M."/>
            <person name="Achstetter T."/>
            <person name="Glockner F.O."/>
            <person name="Harder J."/>
        </authorList>
    </citation>
    <scope>NUCLEOTIDE SEQUENCE [LARGE SCALE GENOMIC DNA]</scope>
    <source>
        <strain evidence="8 9">WH47</strain>
    </source>
</reference>
<gene>
    <name evidence="8" type="ORF">RBWH47_05872</name>
</gene>